<keyword evidence="3" id="KW-0808">Transferase</keyword>
<feature type="transmembrane region" description="Helical" evidence="7">
    <location>
        <begin position="228"/>
        <end position="249"/>
    </location>
</feature>
<evidence type="ECO:0000256" key="6">
    <source>
        <dbReference type="ARBA" id="ARBA00023136"/>
    </source>
</evidence>
<evidence type="ECO:0000313" key="10">
    <source>
        <dbReference type="Proteomes" id="UP000625316"/>
    </source>
</evidence>
<dbReference type="RefSeq" id="WP_264325427.1">
    <property type="nucleotide sequence ID" value="NZ_JADEXQ010000039.1"/>
</dbReference>
<proteinExistence type="inferred from homology"/>
<keyword evidence="6 7" id="KW-0472">Membrane</keyword>
<dbReference type="Proteomes" id="UP000625316">
    <property type="component" value="Unassembled WGS sequence"/>
</dbReference>
<keyword evidence="5 7" id="KW-1133">Transmembrane helix</keyword>
<feature type="transmembrane region" description="Helical" evidence="7">
    <location>
        <begin position="57"/>
        <end position="74"/>
    </location>
</feature>
<comment type="subcellular location">
    <subcellularLocation>
        <location evidence="1">Membrane</location>
        <topology evidence="1">Multi-pass membrane protein</topology>
    </subcellularLocation>
</comment>
<organism evidence="9 10">
    <name type="scientific">Romeriopsis navalis LEGE 11480</name>
    <dbReference type="NCBI Taxonomy" id="2777977"/>
    <lineage>
        <taxon>Bacteria</taxon>
        <taxon>Bacillati</taxon>
        <taxon>Cyanobacteriota</taxon>
        <taxon>Cyanophyceae</taxon>
        <taxon>Leptolyngbyales</taxon>
        <taxon>Leptolyngbyaceae</taxon>
        <taxon>Romeriopsis</taxon>
        <taxon>Romeriopsis navalis</taxon>
    </lineage>
</organism>
<comment type="similarity">
    <text evidence="2">Belongs to the bacterial sugar transferase family.</text>
</comment>
<evidence type="ECO:0000313" key="9">
    <source>
        <dbReference type="EMBL" id="MBE9030597.1"/>
    </source>
</evidence>
<keyword evidence="10" id="KW-1185">Reference proteome</keyword>
<gene>
    <name evidence="9" type="ORF">IQ266_12735</name>
</gene>
<evidence type="ECO:0000256" key="5">
    <source>
        <dbReference type="ARBA" id="ARBA00022989"/>
    </source>
</evidence>
<evidence type="ECO:0000256" key="7">
    <source>
        <dbReference type="SAM" id="Phobius"/>
    </source>
</evidence>
<dbReference type="PANTHER" id="PTHR30576:SF0">
    <property type="entry name" value="UNDECAPRENYL-PHOSPHATE N-ACETYLGALACTOSAMINYL 1-PHOSPHATE TRANSFERASE-RELATED"/>
    <property type="match status" value="1"/>
</dbReference>
<name>A0A928VMZ6_9CYAN</name>
<keyword evidence="4 7" id="KW-0812">Transmembrane</keyword>
<dbReference type="GO" id="GO:0016780">
    <property type="term" value="F:phosphotransferase activity, for other substituted phosphate groups"/>
    <property type="evidence" value="ECO:0007669"/>
    <property type="project" value="TreeGrafter"/>
</dbReference>
<evidence type="ECO:0000256" key="4">
    <source>
        <dbReference type="ARBA" id="ARBA00022692"/>
    </source>
</evidence>
<dbReference type="InterPro" id="IPR003362">
    <property type="entry name" value="Bact_transf"/>
</dbReference>
<comment type="caution">
    <text evidence="9">The sequence shown here is derived from an EMBL/GenBank/DDBJ whole genome shotgun (WGS) entry which is preliminary data.</text>
</comment>
<dbReference type="InterPro" id="IPR017475">
    <property type="entry name" value="EPS_sugar_tfrase"/>
</dbReference>
<sequence>MMSSTNWQQHRPWIDWLLQPSRLSVVRLSSDLCGALVCFGLFPLAAANQLGLKTVWVSAGCLLAAWLWLSRLLIQMWRHHHERQSQWLLLSNPEATSGFSQQFRQLLPHGELVALTQSQTTKEQIATNPETSDPIHQAGPIHNLLNLQQRPWSGIILDPQLELAETHQECLMEMRLSGIPVYRFSEFYETFWSKLPSRVLWRNWFTLSDGFQLQRSNPLWWVKRMSDVVVAVMLSVLLAPLMLLATIAIKLNSPGPIFYSQIRTGLNQQPFRVYKFRSMYQDAESRGAQWAKKRDPRITPVGNFLRMTRIDELPQIWNVLRGDMSLIGPRPERPEFDEKLAAVIPYYYLRYRVKPGITGWAQVMYPYGASVEDAYEKLSYDLYYMKNYSLGLELQIFLKTIKVVVLGKGR</sequence>
<dbReference type="EMBL" id="JADEXQ010000039">
    <property type="protein sequence ID" value="MBE9030597.1"/>
    <property type="molecule type" value="Genomic_DNA"/>
</dbReference>
<evidence type="ECO:0000256" key="3">
    <source>
        <dbReference type="ARBA" id="ARBA00022679"/>
    </source>
</evidence>
<dbReference type="NCBIfam" id="TIGR03025">
    <property type="entry name" value="EPS_sugtrans"/>
    <property type="match status" value="1"/>
</dbReference>
<feature type="domain" description="Bacterial sugar transferase" evidence="8">
    <location>
        <begin position="223"/>
        <end position="405"/>
    </location>
</feature>
<evidence type="ECO:0000256" key="2">
    <source>
        <dbReference type="ARBA" id="ARBA00006464"/>
    </source>
</evidence>
<dbReference type="GO" id="GO:0016020">
    <property type="term" value="C:membrane"/>
    <property type="evidence" value="ECO:0007669"/>
    <property type="project" value="UniProtKB-SubCell"/>
</dbReference>
<dbReference type="AlphaFoldDB" id="A0A928VMZ6"/>
<evidence type="ECO:0000256" key="1">
    <source>
        <dbReference type="ARBA" id="ARBA00004141"/>
    </source>
</evidence>
<evidence type="ECO:0000259" key="8">
    <source>
        <dbReference type="Pfam" id="PF02397"/>
    </source>
</evidence>
<dbReference type="PANTHER" id="PTHR30576">
    <property type="entry name" value="COLANIC BIOSYNTHESIS UDP-GLUCOSE LIPID CARRIER TRANSFERASE"/>
    <property type="match status" value="1"/>
</dbReference>
<protein>
    <submittedName>
        <fullName evidence="9">Exopolysaccharide biosynthesis polyprenyl glycosylphosphotransferase</fullName>
    </submittedName>
</protein>
<dbReference type="Pfam" id="PF02397">
    <property type="entry name" value="Bac_transf"/>
    <property type="match status" value="1"/>
</dbReference>
<accession>A0A928VMZ6</accession>
<reference evidence="9" key="1">
    <citation type="submission" date="2020-10" db="EMBL/GenBank/DDBJ databases">
        <authorList>
            <person name="Castelo-Branco R."/>
            <person name="Eusebio N."/>
            <person name="Adriana R."/>
            <person name="Vieira A."/>
            <person name="Brugerolle De Fraissinette N."/>
            <person name="Rezende De Castro R."/>
            <person name="Schneider M.P."/>
            <person name="Vasconcelos V."/>
            <person name="Leao P.N."/>
        </authorList>
    </citation>
    <scope>NUCLEOTIDE SEQUENCE</scope>
    <source>
        <strain evidence="9">LEGE 11480</strain>
    </source>
</reference>